<name>A0ABT0EUA9_9PSED</name>
<keyword evidence="2" id="KW-1185">Reference proteome</keyword>
<dbReference type="EMBL" id="JAKNRW010000001">
    <property type="protein sequence ID" value="MCK1788994.1"/>
    <property type="molecule type" value="Genomic_DNA"/>
</dbReference>
<evidence type="ECO:0000313" key="1">
    <source>
        <dbReference type="EMBL" id="MCK1788994.1"/>
    </source>
</evidence>
<gene>
    <name evidence="1" type="ORF">L9059_02080</name>
</gene>
<proteinExistence type="predicted"/>
<evidence type="ECO:0000313" key="2">
    <source>
        <dbReference type="Proteomes" id="UP001299876"/>
    </source>
</evidence>
<protein>
    <submittedName>
        <fullName evidence="1">Uncharacterized protein</fullName>
    </submittedName>
</protein>
<sequence>MIEDDLIITQSATTFLDNAGRINVFWGGLSLDESQSRGLLPLLVLGLLRRTTDFELYQYKLPAKARIDNFLATAWGIGGLGGAPNLLWVQPGLYASQGKQLRRRVRTLSPKTKIVALSRALPSAFEENAATYCFEVTEGSVDDSFSGEEIIEVINRRERITQEMRIKKDAAQPGFAISESNRKRLLVDLEPYVGAVFTSIKGLTDGHSWCEIQQATNLLAYGQEFTISEEDREYERIITERSEQRRYEERYLGSLYNLREALKCLPFGRTEAFEDRLPEFGLRDFLEGDDHISGDMARAIHQSMKKGNVLFPTTIEQFVAALNIVTDDGSDLVAFSELTSREVTSKQYRFLITAQDNSVTTLYCLQRATIRVSNEWLEKISAYIGVCEIQKEAMIALMELVELPMSASLSGLIPKLVDCILVEDPEWPNYP</sequence>
<organism evidence="1 2">
    <name type="scientific">Pseudomonas violetae</name>
    <dbReference type="NCBI Taxonomy" id="2915813"/>
    <lineage>
        <taxon>Bacteria</taxon>
        <taxon>Pseudomonadati</taxon>
        <taxon>Pseudomonadota</taxon>
        <taxon>Gammaproteobacteria</taxon>
        <taxon>Pseudomonadales</taxon>
        <taxon>Pseudomonadaceae</taxon>
        <taxon>Pseudomonas</taxon>
    </lineage>
</organism>
<reference evidence="1 2" key="1">
    <citation type="submission" date="2022-02" db="EMBL/GenBank/DDBJ databases">
        <title>Comparative genomics of the first Antarctic Pseudomonas spp. capable of biotransforming 2,4,6-Trinitrotoluene.</title>
        <authorList>
            <person name="Cabrera M.A."/>
            <person name="Marquez S.L."/>
            <person name="Perez-Donoso J.M."/>
        </authorList>
    </citation>
    <scope>NUCLEOTIDE SEQUENCE [LARGE SCALE GENOMIC DNA]</scope>
    <source>
        <strain evidence="1 2">TNT19</strain>
    </source>
</reference>
<accession>A0ABT0EUA9</accession>
<dbReference type="Proteomes" id="UP001299876">
    <property type="component" value="Unassembled WGS sequence"/>
</dbReference>
<dbReference type="RefSeq" id="WP_247286707.1">
    <property type="nucleotide sequence ID" value="NZ_JAKNRW010000001.1"/>
</dbReference>
<comment type="caution">
    <text evidence="1">The sequence shown here is derived from an EMBL/GenBank/DDBJ whole genome shotgun (WGS) entry which is preliminary data.</text>
</comment>